<evidence type="ECO:0000256" key="8">
    <source>
        <dbReference type="RuleBase" id="RU000488"/>
    </source>
</evidence>
<reference evidence="9" key="1">
    <citation type="submission" date="2023-03" db="EMBL/GenBank/DDBJ databases">
        <title>Chromosome-level genomes of two armyworms, Mythimna separata and Mythimna loreyi, provide insights into the biosynthesis and reception of sex pheromones.</title>
        <authorList>
            <person name="Zhao H."/>
        </authorList>
    </citation>
    <scope>NUCLEOTIDE SEQUENCE</scope>
    <source>
        <strain evidence="9">BeijingLab</strain>
        <tissue evidence="9">Pupa</tissue>
    </source>
</reference>
<name>A0AAD8DQ54_MYTSE</name>
<protein>
    <recommendedName>
        <fullName evidence="11">Mitochondrial thiamine pyrophosphate carrier</fullName>
    </recommendedName>
</protein>
<evidence type="ECO:0000256" key="1">
    <source>
        <dbReference type="ARBA" id="ARBA00004141"/>
    </source>
</evidence>
<dbReference type="AlphaFoldDB" id="A0AAD8DQ54"/>
<feature type="repeat" description="Solcar" evidence="7">
    <location>
        <begin position="221"/>
        <end position="316"/>
    </location>
</feature>
<dbReference type="InterPro" id="IPR018108">
    <property type="entry name" value="MCP_transmembrane"/>
</dbReference>
<dbReference type="PRINTS" id="PR00926">
    <property type="entry name" value="MITOCARRIER"/>
</dbReference>
<comment type="caution">
    <text evidence="9">The sequence shown here is derived from an EMBL/GenBank/DDBJ whole genome shotgun (WGS) entry which is preliminary data.</text>
</comment>
<organism evidence="9 10">
    <name type="scientific">Mythimna separata</name>
    <name type="common">Oriental armyworm</name>
    <name type="synonym">Pseudaletia separata</name>
    <dbReference type="NCBI Taxonomy" id="271217"/>
    <lineage>
        <taxon>Eukaryota</taxon>
        <taxon>Metazoa</taxon>
        <taxon>Ecdysozoa</taxon>
        <taxon>Arthropoda</taxon>
        <taxon>Hexapoda</taxon>
        <taxon>Insecta</taxon>
        <taxon>Pterygota</taxon>
        <taxon>Neoptera</taxon>
        <taxon>Endopterygota</taxon>
        <taxon>Lepidoptera</taxon>
        <taxon>Glossata</taxon>
        <taxon>Ditrysia</taxon>
        <taxon>Noctuoidea</taxon>
        <taxon>Noctuidae</taxon>
        <taxon>Noctuinae</taxon>
        <taxon>Hadenini</taxon>
        <taxon>Mythimna</taxon>
    </lineage>
</organism>
<dbReference type="PANTHER" id="PTHR24089">
    <property type="entry name" value="SOLUTE CARRIER FAMILY 25"/>
    <property type="match status" value="1"/>
</dbReference>
<evidence type="ECO:0000256" key="3">
    <source>
        <dbReference type="ARBA" id="ARBA00022448"/>
    </source>
</evidence>
<accession>A0AAD8DQ54</accession>
<dbReference type="InterPro" id="IPR002067">
    <property type="entry name" value="MCP"/>
</dbReference>
<comment type="similarity">
    <text evidence="2 8">Belongs to the mitochondrial carrier (TC 2.A.29) family.</text>
</comment>
<dbReference type="Pfam" id="PF00153">
    <property type="entry name" value="Mito_carr"/>
    <property type="match status" value="3"/>
</dbReference>
<gene>
    <name evidence="9" type="ORF">PYW07_013684</name>
</gene>
<comment type="subcellular location">
    <subcellularLocation>
        <location evidence="1">Membrane</location>
        <topology evidence="1">Multi-pass membrane protein</topology>
    </subcellularLocation>
</comment>
<sequence length="322" mass="35667">MVLSVHNSAQQTTVYEAAIAGGLAGAVTRAVAQPLDVLKIRFQLQLEPIENGSKYSSLLQAVASIVKEEGLFTLWSGHIPAQLLSITYGVLQFSVFEKLTQVCQNSDQQFYKTHRHWINFTNGGVAATVGTVVSYPFDTIRTRLIAEQKTKKAYKGFTNAITCMVKTEGPAALFKGLTPTLGQIAPHAGIQFAVYRLFTDTIFNKISYFQRQATLHSAVESSLVANLMAGSIAGLVAKTAIYPFDLMKKRLQIQGFQHYRTSFGKQMYCNGLLHCIKLTITMEGFLALYKGYIPSMLKAVLVSAMHFAVYDEIKHIFLKMKS</sequence>
<evidence type="ECO:0000256" key="6">
    <source>
        <dbReference type="ARBA" id="ARBA00023136"/>
    </source>
</evidence>
<feature type="repeat" description="Solcar" evidence="7">
    <location>
        <begin position="114"/>
        <end position="201"/>
    </location>
</feature>
<dbReference type="GO" id="GO:0016020">
    <property type="term" value="C:membrane"/>
    <property type="evidence" value="ECO:0007669"/>
    <property type="project" value="UniProtKB-SubCell"/>
</dbReference>
<dbReference type="InterPro" id="IPR023395">
    <property type="entry name" value="MCP_dom_sf"/>
</dbReference>
<dbReference type="Proteomes" id="UP001231518">
    <property type="component" value="Chromosome 4"/>
</dbReference>
<evidence type="ECO:0008006" key="11">
    <source>
        <dbReference type="Google" id="ProtNLM"/>
    </source>
</evidence>
<evidence type="ECO:0000256" key="7">
    <source>
        <dbReference type="PROSITE-ProRule" id="PRU00282"/>
    </source>
</evidence>
<proteinExistence type="inferred from homology"/>
<dbReference type="GO" id="GO:0055085">
    <property type="term" value="P:transmembrane transport"/>
    <property type="evidence" value="ECO:0007669"/>
    <property type="project" value="InterPro"/>
</dbReference>
<evidence type="ECO:0000256" key="5">
    <source>
        <dbReference type="ARBA" id="ARBA00022737"/>
    </source>
</evidence>
<evidence type="ECO:0000313" key="9">
    <source>
        <dbReference type="EMBL" id="KAJ8713314.1"/>
    </source>
</evidence>
<feature type="repeat" description="Solcar" evidence="7">
    <location>
        <begin position="12"/>
        <end position="102"/>
    </location>
</feature>
<dbReference type="SUPFAM" id="SSF103506">
    <property type="entry name" value="Mitochondrial carrier"/>
    <property type="match status" value="1"/>
</dbReference>
<keyword evidence="6 7" id="KW-0472">Membrane</keyword>
<dbReference type="EMBL" id="JARGEI010000020">
    <property type="protein sequence ID" value="KAJ8713314.1"/>
    <property type="molecule type" value="Genomic_DNA"/>
</dbReference>
<dbReference type="PROSITE" id="PS50920">
    <property type="entry name" value="SOLCAR"/>
    <property type="match status" value="3"/>
</dbReference>
<keyword evidence="4 7" id="KW-0812">Transmembrane</keyword>
<evidence type="ECO:0000256" key="4">
    <source>
        <dbReference type="ARBA" id="ARBA00022692"/>
    </source>
</evidence>
<keyword evidence="5" id="KW-0677">Repeat</keyword>
<evidence type="ECO:0000256" key="2">
    <source>
        <dbReference type="ARBA" id="ARBA00006375"/>
    </source>
</evidence>
<evidence type="ECO:0000313" key="10">
    <source>
        <dbReference type="Proteomes" id="UP001231518"/>
    </source>
</evidence>
<keyword evidence="3 8" id="KW-0813">Transport</keyword>
<keyword evidence="10" id="KW-1185">Reference proteome</keyword>
<dbReference type="Gene3D" id="1.50.40.10">
    <property type="entry name" value="Mitochondrial carrier domain"/>
    <property type="match status" value="1"/>
</dbReference>